<evidence type="ECO:0000313" key="4">
    <source>
        <dbReference type="EMBL" id="QJA65677.1"/>
    </source>
</evidence>
<feature type="domain" description="Phage capsid-like C-terminal" evidence="3">
    <location>
        <begin position="133"/>
        <end position="406"/>
    </location>
</feature>
<evidence type="ECO:0000256" key="1">
    <source>
        <dbReference type="ARBA" id="ARBA00004328"/>
    </source>
</evidence>
<dbReference type="Gene3D" id="3.30.2400.10">
    <property type="entry name" value="Major capsid protein gp5"/>
    <property type="match status" value="1"/>
</dbReference>
<accession>A0A6M3J9G9</accession>
<dbReference type="SUPFAM" id="SSF56563">
    <property type="entry name" value="Major capsid protein gp5"/>
    <property type="match status" value="1"/>
</dbReference>
<dbReference type="AlphaFoldDB" id="A0A6M3J9G9"/>
<dbReference type="EMBL" id="MT141542">
    <property type="protein sequence ID" value="QJA65677.1"/>
    <property type="molecule type" value="Genomic_DNA"/>
</dbReference>
<comment type="subcellular location">
    <subcellularLocation>
        <location evidence="1">Virion</location>
    </subcellularLocation>
</comment>
<organism evidence="4">
    <name type="scientific">viral metagenome</name>
    <dbReference type="NCBI Taxonomy" id="1070528"/>
    <lineage>
        <taxon>unclassified sequences</taxon>
        <taxon>metagenomes</taxon>
        <taxon>organismal metagenomes</taxon>
    </lineage>
</organism>
<dbReference type="GO" id="GO:0044423">
    <property type="term" value="C:virion component"/>
    <property type="evidence" value="ECO:0007669"/>
    <property type="project" value="UniProtKB-KW"/>
</dbReference>
<dbReference type="InterPro" id="IPR054612">
    <property type="entry name" value="Phage_capsid-like_C"/>
</dbReference>
<evidence type="ECO:0000256" key="2">
    <source>
        <dbReference type="ARBA" id="ARBA00022844"/>
    </source>
</evidence>
<dbReference type="Gene3D" id="3.30.2320.10">
    <property type="entry name" value="hypothetical protein PF0899 domain"/>
    <property type="match status" value="1"/>
</dbReference>
<protein>
    <submittedName>
        <fullName evidence="4">Putative capsid protein</fullName>
    </submittedName>
</protein>
<name>A0A6M3J9G9_9ZZZZ</name>
<keyword evidence="2" id="KW-0946">Virion</keyword>
<reference evidence="4" key="1">
    <citation type="submission" date="2020-03" db="EMBL/GenBank/DDBJ databases">
        <title>The deep terrestrial virosphere.</title>
        <authorList>
            <person name="Holmfeldt K."/>
            <person name="Nilsson E."/>
            <person name="Simone D."/>
            <person name="Lopez-Fernandez M."/>
            <person name="Wu X."/>
            <person name="de Brujin I."/>
            <person name="Lundin D."/>
            <person name="Andersson A."/>
            <person name="Bertilsson S."/>
            <person name="Dopson M."/>
        </authorList>
    </citation>
    <scope>NUCLEOTIDE SEQUENCE</scope>
    <source>
        <strain evidence="4">MM415B00382</strain>
    </source>
</reference>
<dbReference type="NCBIfam" id="TIGR01554">
    <property type="entry name" value="major_cap_HK97"/>
    <property type="match status" value="1"/>
</dbReference>
<dbReference type="Pfam" id="PF05065">
    <property type="entry name" value="Phage_capsid"/>
    <property type="match status" value="1"/>
</dbReference>
<dbReference type="InterPro" id="IPR024455">
    <property type="entry name" value="Phage_capsid"/>
</dbReference>
<proteinExistence type="predicted"/>
<gene>
    <name evidence="4" type="ORF">MM415B00382_0067</name>
</gene>
<sequence>MTTKELREKRNKLIADARELVGAAVNAGTALSAEDKEKVENLRTEARDIGELIRQSEELDDESRAVAEAREYVVPPSQGAGGDQGAEDAKKRDGAFGRFLRFREAPEDRTMLEGAQPKGFEVRTMNTITGAAGGFVVAPDQSFYGQIIEAMKFYGGMRTAGCTILNTSTGADLPIPVDDDTSNEGAIVAEEGSHTGGTNVTIGQKILKSYLFSSKIVKASWQLLNDSSFPFEGYLARKLGQRLGRIHNRKFTVGTGASEPKGIAVGLTVGRTCATGSTTTCTADDLIRLEFSVDQAYRNIQTCRYMLNDVTMLMVSLIKDGEGRYLMQPDITQPGQYRLRGYPIVINSNMVDMAASAVSVLFGDTSFYYIRDVQGMQIVRLNELYAENGQVGFLAFSRNDGGLIDAGQHPVKSLVNSST</sequence>
<evidence type="ECO:0000259" key="3">
    <source>
        <dbReference type="Pfam" id="PF05065"/>
    </source>
</evidence>